<organism evidence="1 2">
    <name type="scientific">Mycobacterium intracellulare (strain ATCC 13950 / DSM 43223 / JCM 6384 / NCTC 13025 / 3600)</name>
    <dbReference type="NCBI Taxonomy" id="487521"/>
    <lineage>
        <taxon>Bacteria</taxon>
        <taxon>Bacillati</taxon>
        <taxon>Actinomycetota</taxon>
        <taxon>Actinomycetes</taxon>
        <taxon>Mycobacteriales</taxon>
        <taxon>Mycobacteriaceae</taxon>
        <taxon>Mycobacterium</taxon>
        <taxon>Mycobacterium avium complex (MAC)</taxon>
    </lineage>
</organism>
<dbReference type="PATRIC" id="fig|487521.10.peg.4895"/>
<sequence length="43" mass="4949">MQVARRSLRAADCVAVVTGSCRLRRLRATRSPSRTDSGRRRYR</sequence>
<name>H8II95_MYCIA</name>
<dbReference type="HOGENOM" id="CLU_3236270_0_0_11"/>
<dbReference type="EMBL" id="CP003322">
    <property type="protein sequence ID" value="AFC46108.1"/>
    <property type="molecule type" value="Genomic_DNA"/>
</dbReference>
<dbReference type="KEGG" id="mia:OCU_48890"/>
<proteinExistence type="predicted"/>
<accession>H8II95</accession>
<dbReference type="Proteomes" id="UP000008004">
    <property type="component" value="Chromosome"/>
</dbReference>
<evidence type="ECO:0000313" key="2">
    <source>
        <dbReference type="Proteomes" id="UP000008004"/>
    </source>
</evidence>
<dbReference type="AlphaFoldDB" id="H8II95"/>
<reference evidence="1 2" key="1">
    <citation type="journal article" date="2012" name="J. Bacteriol.">
        <title>Complete genome sequence of Mycobacterium intracellulare strain ATCC 13950T.</title>
        <authorList>
            <person name="Kim B.J."/>
            <person name="Choi B.S."/>
            <person name="Lim J.S."/>
            <person name="Choi I.Y."/>
            <person name="Lee J.H."/>
            <person name="Chun J."/>
            <person name="Kook Y.H."/>
            <person name="Kim B.J."/>
        </authorList>
    </citation>
    <scope>NUCLEOTIDE SEQUENCE [LARGE SCALE GENOMIC DNA]</scope>
    <source>
        <strain evidence="2">ATCC 13950 / DSM 43223 / JCM 6384 / NCTC 13025 / 3600</strain>
    </source>
</reference>
<gene>
    <name evidence="1" type="ordered locus">OCU_48890</name>
</gene>
<evidence type="ECO:0000313" key="1">
    <source>
        <dbReference type="EMBL" id="AFC46108.1"/>
    </source>
</evidence>
<protein>
    <submittedName>
        <fullName evidence="1">Uncharacterized protein</fullName>
    </submittedName>
</protein>